<dbReference type="Pfam" id="PF00681">
    <property type="entry name" value="Plectin"/>
    <property type="match status" value="1"/>
</dbReference>
<dbReference type="InterPro" id="IPR002017">
    <property type="entry name" value="Spectrin_repeat"/>
</dbReference>
<evidence type="ECO:0000313" key="7">
    <source>
        <dbReference type="Proteomes" id="UP001153737"/>
    </source>
</evidence>
<dbReference type="PANTHER" id="PTHR23169">
    <property type="entry name" value="ENVOPLAKIN"/>
    <property type="match status" value="1"/>
</dbReference>
<dbReference type="InterPro" id="IPR001715">
    <property type="entry name" value="CH_dom"/>
</dbReference>
<feature type="coiled-coil region" evidence="3">
    <location>
        <begin position="5164"/>
        <end position="5233"/>
    </location>
</feature>
<evidence type="ECO:0000256" key="4">
    <source>
        <dbReference type="SAM" id="MobiDB-lite"/>
    </source>
</evidence>
<evidence type="ECO:0000256" key="1">
    <source>
        <dbReference type="ARBA" id="ARBA00022553"/>
    </source>
</evidence>
<dbReference type="Gene3D" id="1.10.418.10">
    <property type="entry name" value="Calponin-like domain"/>
    <property type="match status" value="1"/>
</dbReference>
<dbReference type="SUPFAM" id="SSF47576">
    <property type="entry name" value="Calponin-homology domain, CH-domain"/>
    <property type="match status" value="1"/>
</dbReference>
<dbReference type="FunFam" id="1.20.58.60:FF:000101">
    <property type="entry name" value="Short stop, isoform K"/>
    <property type="match status" value="1"/>
</dbReference>
<feature type="coiled-coil region" evidence="3">
    <location>
        <begin position="4653"/>
        <end position="4717"/>
    </location>
</feature>
<dbReference type="GO" id="GO:0005198">
    <property type="term" value="F:structural molecule activity"/>
    <property type="evidence" value="ECO:0007669"/>
    <property type="project" value="TreeGrafter"/>
</dbReference>
<evidence type="ECO:0000256" key="3">
    <source>
        <dbReference type="SAM" id="Coils"/>
    </source>
</evidence>
<feature type="coiled-coil region" evidence="3">
    <location>
        <begin position="4248"/>
        <end position="4275"/>
    </location>
</feature>
<feature type="region of interest" description="Disordered" evidence="4">
    <location>
        <begin position="4566"/>
        <end position="4635"/>
    </location>
</feature>
<dbReference type="SUPFAM" id="SSF75399">
    <property type="entry name" value="Plakin repeat"/>
    <property type="match status" value="21"/>
</dbReference>
<dbReference type="InterPro" id="IPR041615">
    <property type="entry name" value="Desmoplakin_SH3"/>
</dbReference>
<dbReference type="Proteomes" id="UP001153737">
    <property type="component" value="Chromosome 4"/>
</dbReference>
<dbReference type="FunFam" id="1.20.58.60:FF:000260">
    <property type="entry name" value="Kakapo"/>
    <property type="match status" value="1"/>
</dbReference>
<reference evidence="6" key="1">
    <citation type="submission" date="2022-01" db="EMBL/GenBank/DDBJ databases">
        <authorList>
            <person name="King R."/>
        </authorList>
    </citation>
    <scope>NUCLEOTIDE SEQUENCE</scope>
</reference>
<dbReference type="InterPro" id="IPR035915">
    <property type="entry name" value="Plakin_repeat_sf"/>
</dbReference>
<dbReference type="Gene3D" id="1.20.58.60">
    <property type="match status" value="30"/>
</dbReference>
<evidence type="ECO:0000313" key="6">
    <source>
        <dbReference type="EMBL" id="CAG9820405.1"/>
    </source>
</evidence>
<dbReference type="Gene3D" id="2.30.30.40">
    <property type="entry name" value="SH3 Domains"/>
    <property type="match status" value="1"/>
</dbReference>
<protein>
    <recommendedName>
        <fullName evidence="5">Calponin-homology (CH) domain-containing protein</fullName>
    </recommendedName>
</protein>
<gene>
    <name evidence="6" type="ORF">PHAECO_LOCUS8461</name>
</gene>
<keyword evidence="7" id="KW-1185">Reference proteome</keyword>
<dbReference type="FunFam" id="1.20.58.60:FF:000001">
    <property type="entry name" value="Microtubule-actin cross-linking factor 1"/>
    <property type="match status" value="3"/>
</dbReference>
<feature type="region of interest" description="Disordered" evidence="4">
    <location>
        <begin position="1"/>
        <end position="40"/>
    </location>
</feature>
<dbReference type="InterPro" id="IPR049538">
    <property type="entry name" value="PCN-like_spectrin-like_rpt"/>
</dbReference>
<dbReference type="Pfam" id="PF21020">
    <property type="entry name" value="Spectrin_4"/>
    <property type="match status" value="1"/>
</dbReference>
<dbReference type="PANTHER" id="PTHR23169:SF23">
    <property type="entry name" value="SHORT STOP, ISOFORM H"/>
    <property type="match status" value="1"/>
</dbReference>
<keyword evidence="3" id="KW-0175">Coiled coil</keyword>
<dbReference type="InterPro" id="IPR036872">
    <property type="entry name" value="CH_dom_sf"/>
</dbReference>
<dbReference type="FunFam" id="1.10.418.10:FF:000022">
    <property type="entry name" value="Short stop, isoform K"/>
    <property type="match status" value="1"/>
</dbReference>
<feature type="compositionally biased region" description="Low complexity" evidence="4">
    <location>
        <begin position="4610"/>
        <end position="4621"/>
    </location>
</feature>
<dbReference type="Pfam" id="PF17902">
    <property type="entry name" value="SH3_10"/>
    <property type="match status" value="1"/>
</dbReference>
<dbReference type="FunFam" id="1.20.58.60:FF:000040">
    <property type="entry name" value="Short stop, isoform N"/>
    <property type="match status" value="1"/>
</dbReference>
<dbReference type="FunFam" id="1.20.58.60:FF:000042">
    <property type="entry name" value="Short stop, isoform N"/>
    <property type="match status" value="1"/>
</dbReference>
<dbReference type="GO" id="GO:0045104">
    <property type="term" value="P:intermediate filament cytoskeleton organization"/>
    <property type="evidence" value="ECO:0007669"/>
    <property type="project" value="InterPro"/>
</dbReference>
<dbReference type="SMART" id="SM00150">
    <property type="entry name" value="SPEC"/>
    <property type="match status" value="29"/>
</dbReference>
<dbReference type="OrthoDB" id="6159439at2759"/>
<organism evidence="6 7">
    <name type="scientific">Phaedon cochleariae</name>
    <name type="common">Mustard beetle</name>
    <dbReference type="NCBI Taxonomy" id="80249"/>
    <lineage>
        <taxon>Eukaryota</taxon>
        <taxon>Metazoa</taxon>
        <taxon>Ecdysozoa</taxon>
        <taxon>Arthropoda</taxon>
        <taxon>Hexapoda</taxon>
        <taxon>Insecta</taxon>
        <taxon>Pterygota</taxon>
        <taxon>Neoptera</taxon>
        <taxon>Endopterygota</taxon>
        <taxon>Coleoptera</taxon>
        <taxon>Polyphaga</taxon>
        <taxon>Cucujiformia</taxon>
        <taxon>Chrysomeloidea</taxon>
        <taxon>Chrysomelidae</taxon>
        <taxon>Chrysomelinae</taxon>
        <taxon>Chrysomelini</taxon>
        <taxon>Phaedon</taxon>
    </lineage>
</organism>
<feature type="coiled-coil region" evidence="3">
    <location>
        <begin position="5828"/>
        <end position="5855"/>
    </location>
</feature>
<dbReference type="SUPFAM" id="SSF46966">
    <property type="entry name" value="Spectrin repeat"/>
    <property type="match status" value="26"/>
</dbReference>
<evidence type="ECO:0000259" key="5">
    <source>
        <dbReference type="PROSITE" id="PS50021"/>
    </source>
</evidence>
<dbReference type="EMBL" id="OU896710">
    <property type="protein sequence ID" value="CAG9820405.1"/>
    <property type="molecule type" value="Genomic_DNA"/>
</dbReference>
<dbReference type="Pfam" id="PF00435">
    <property type="entry name" value="Spectrin"/>
    <property type="match status" value="15"/>
</dbReference>
<dbReference type="SMART" id="SM00033">
    <property type="entry name" value="CH"/>
    <property type="match status" value="1"/>
</dbReference>
<dbReference type="GO" id="GO:0031122">
    <property type="term" value="P:cytoplasmic microtubule organization"/>
    <property type="evidence" value="ECO:0007669"/>
    <property type="project" value="TreeGrafter"/>
</dbReference>
<evidence type="ECO:0000256" key="2">
    <source>
        <dbReference type="ARBA" id="ARBA00022737"/>
    </source>
</evidence>
<feature type="compositionally biased region" description="Polar residues" evidence="4">
    <location>
        <begin position="4587"/>
        <end position="4608"/>
    </location>
</feature>
<proteinExistence type="predicted"/>
<feature type="compositionally biased region" description="Basic and acidic residues" evidence="4">
    <location>
        <begin position="4569"/>
        <end position="4578"/>
    </location>
</feature>
<feature type="domain" description="Calponin-homology (CH)" evidence="5">
    <location>
        <begin position="139"/>
        <end position="244"/>
    </location>
</feature>
<dbReference type="FunFam" id="1.20.58.60:FF:000044">
    <property type="entry name" value="Short stop, isoform K"/>
    <property type="match status" value="1"/>
</dbReference>
<dbReference type="GO" id="GO:0042060">
    <property type="term" value="P:wound healing"/>
    <property type="evidence" value="ECO:0007669"/>
    <property type="project" value="TreeGrafter"/>
</dbReference>
<dbReference type="Gene3D" id="3.90.1290.10">
    <property type="entry name" value="Plakin repeat"/>
    <property type="match status" value="13"/>
</dbReference>
<dbReference type="InterPro" id="IPR043197">
    <property type="entry name" value="Plakin"/>
</dbReference>
<feature type="coiled-coil region" evidence="3">
    <location>
        <begin position="4920"/>
        <end position="4988"/>
    </location>
</feature>
<keyword evidence="2" id="KW-0677">Repeat</keyword>
<dbReference type="CDD" id="cd00176">
    <property type="entry name" value="SPEC"/>
    <property type="match status" value="17"/>
</dbReference>
<keyword evidence="1" id="KW-0597">Phosphoprotein</keyword>
<dbReference type="PROSITE" id="PS50021">
    <property type="entry name" value="CH"/>
    <property type="match status" value="1"/>
</dbReference>
<dbReference type="FunFam" id="1.20.58.60:FF:000058">
    <property type="entry name" value="Short stop, isoform K"/>
    <property type="match status" value="1"/>
</dbReference>
<sequence length="7243" mass="816486">MSIYHFMKNDSQPSPSKRLFVQGARSAGAPSRESSPLPEDTLEAVYTKKKLSTEVLGSSFESTKTTKMGQDGRRRITTKIVRKVTTLARGEEQKRAEGLLKKGEAKRVEAATEVARNVGAIEPKRVKISDIVVGQEPNVSAKDYLLRWAQRTTNRYPGVKVQDFSKSWRDGLAFSSIIHRNRPDLVDFRQARQQRPRERMEHAFYIAEREYGVTRLLDPEDVDTHNPDEKSLITYISSLHEVFPEPPAIHPLFDSAAQQRVQEYREIASSLHMWIREKYSLMQDRSFPATLIEMKKLAAESSRFRTDEVPPRQRDKNYCAQLFKDLERYFESVGEVEVEPELHWDNIDRAWQKLMAAHQDRDRHIAEEIKRLEKMQRLAEKVHREIKQTDANLDTIEQAIEGESRRLDRLHPLEAKKMADQIDRDLALAEGNVQSLRADVGVLRAGRYPQAGELDKRVLKLHDRMTDLETLLDFIQSATNELQWLNEKEETEVTRDWSDTKIDVRAVEKYFELEKREIQFNAVLERGECLVLQNHPATKAIEAHMAAMNAQWAWILQLTHCLETHLQNSRNYQMKEEVMNGDFSQGEFGLDAGERLLQRMQALREELSAFGDQVQTLGERAQDVVPLKQRRQPVTRPTAKNKECTLTDTSGRTKWRVHNAKGVECQVPGVCFVLPSPDQEALDAAERLRRHYDRSLALWQKKHLRMRQNMIFATIKVFIAIGAEQRNAIRRALNEDADKLMAEGDPTDPQLRRLRREMDERLKCIEIVLTGMEDASQVLAEFENKMALFDDLPATAEGLEAVHDDLLKLESAVGQQQIAMDQLNDDFDNARRLTERSRTGQRGQHSDVERLDKENLLNSVVERTPKIEQVNINGGRFIREGKIWTKAGQKFREALLADQPSLDGDAAFRSGAATPSGADVVARELDDFNERYRHLRLVEKMQPQPFRTFRSEFHMSSASELTSTYTTTTHYSKQYVQTTKTSRSENGTTIKIADDQNSNNRFPDEVDKSLNGRPPDKHTTLTHIIQEPQPWSNTLQFTEIKSLKRVHKVHEGIGTENVIDSPGILNPYNGKIMTIREAISERILDVRSGKVVISSDGSQATIDEAQRAGMMEAKIAERLQSPCGIEEDGRDLTLLEAIQREIYEAEHGFSDPSEKRVKVNHSTSISQAIDDGRVDVKYGTYTLDDGETIDLKEAYRRGYLLQHTEVKLQTGAVPLSDAINQGLIDDKTGWIVDRNSGNKYQIDAAVKFNVIDGDIREIVDPKTDHKVTVVHALEKNLINPKLGKFILGHDKLSFLEAKRRLLIVKPKSLKEVVDDNAIDDTGKILSPLHQTNLTLLEAANRGVLDLDSTKTILDHRTNDYITLAEALKEGIVTADSKFRNSVTNEVITVQEAVGRGYIISVTRKSIFDVDGFQPPDKSDHISFNAAYAKGYISKNQNGSLLVNTTSGKLVPFTEGVSSGEVKPEVLDNLTRPIGIVENQRELTLLEAVFRGHIDPKTGNIVDLNTNKIVYLNEAIAQHIITPVGAALLNSLLNLNVSTKVTRTLVQRYVTVTSKDVPQEVITYTEALRLGSINNERQTYTDPLTKENIPIVQAISQGKLVPDKESSEKVLLSVASKISHPSVSDDFIRNEKKYVEKVPSEGWSLTNAIDRKLFDPVTGLFIIHGTDRLVSFQECIALKLIDSTSVTVFDPNTKRKISITRAFDKRLIDATGHYVINGEKLTLQDAIKQGYVSLEDKMEVDEPVQLESGVVYDPKSNMATLSQASDLGNAVLNEKVSPDSVKVKDPVSGKSIPLIEAIERNIINPSDETYRDKSGNLISLQDAAKAGIVTVVGAPVLATKAVINIVKTMFVVDSKTGQQIPVEVALKHGLIDQNTYEALQEQSPDHVPHSNATMTTQTHSVLQIKDPQTGHYHSAEEALARGMVTPQQLEELVPQKPETSKIKTLSTASISLDDTSALSEADKTRARITIEPTYKVKIGRAQSLSPEREAKRVVLQKLRRKIVKPKEALQTGMIDLETAQILEKKELFTSAEGDKLTLQEALEAHQLDGKQGKIVDPQRGDMLTINEAISRGILDPDGTNELLVPLNRSLSIPELLKQGLIDPESHKVVHPETGAHLSISEAIVCDIIDPLSTLTEKSGDKVTLGRALETGVVDDEKSIVETDRGSLDLQEAVKDKIFDETVPVGPMDLPPAGMTFPIAVKRGLVNTETKVITNPVTNETIPLSVAIEDNFIMTLPFPTSPQSISIDNALESNLIDAEKATFTDPKTGEVYPVSEAVENGLLVLKEPQSVSFTSSTPITTLTETINTIHTVTTTTMEILSGYALLNKKEVQNLETGQIMSIEEARLQGIVRDVNETKNKTIVKDIKMSFSDALNRGLVDMNAGIFTDPSSGEKVTIQQALQEGKLSAVPEVTQHTTQKTTELDIAEAFETIYDEKTSTFSDPSDDNKQLTFKEAVEREIIDPNSMVYDVTSHKPVTVEQALGKGLLDPKTGKVKDQKSGKAIDFKEATKKGLIAVLGGLAAPVVLPVLAGAAAIKSIKDYAETRKQSSSESTSVLTTDISQKNLKPIPKPVDSVDRPEDLIYTKRNLKPVSKASDDEIKEEITVIIDEPDNVMIMPLGDAITQNKIEPKICRILRNNKELSFTVQDGLDQNKISPLDEVRIISNHQVVFTEEYPTALLAISKYITAQKLLELGLYDPRARMFVNPQTGNHITFEELVYGLRVFDPDSILVKDSTKKPAIYITLEEALNRPLIDKNTGYMVDPKTGKKVPFFEAVKMRWIIHVNDKPKEKYQPLTLQEIVETEEFDPVDVTVTVDGKTLPLIKAITSNLVDGKSITIRDPKNMQLVPYYEAVDRSIVDPQRGLVVNTATQQTILFPEAFVRGFVLAMPRPISLSAVIHKGIYDPESCSIKDPLTKTQLSIAEAVDRQILDDKISEVKDVKADAFVSLDEALKQGLVDSQSGKLKDTKSGELVPLHRALDLQLIQTRPVVFSLLQAVIQNYYSACTGLILNPITGDEITLQKAIDYKLVDPVPTRIKDDRRGRIVELKEAVITNLVDAEKGVLTNPLLPLDQAYLRGYILSTVLPWSLQETLAQKVYDPKTGLFTVNNTNVTLVQAIDGGVVNPNVLTVKNPDTGDIITLNDAIQLNLIDPVKGQALDPQNNSEMNLYEAYDKGLVVPYKNQITLPEAVFKGFYDPATGKFINPQNKERLKASSAINRGYVDVSSTLVTIDEEIVTFEQAMIDGIIDTNEGMLLSYNEPVDFNEAFERGLLVEVRPPIPLSEAIAKGIYDEESQLFLDPQTGQYLTLIEAIEINLIDAESVSVKDTRIGIWRKIPLVDAIHNNYVDGNTGLVKDFSKGEAYEVTLQKAFTLGILVDNKAAVSLQRAIHQGLYDENTGKILDPNTERKVTLHEAIRNFNVNPLLPCYFNRREGRLYNLTETCRQGIIDKCNGTFREPHSDKSIKLSEAMSSGLIVDIESANFGLYEALEMGLFVPEEGVFVHPASGRKYNLKDACENELINPVTSLVRNSKQNKYVQLPVAIETGLIDDQLGLYVYPHGKTVDLMEAKNKGLIVTSRSPLSLEEAIRNVLYRPDSGKVVDPVTGEFYDLSQAISKGFIEPQTTALKDMTNNSVKSLLMAIQEHNIDVEKGRVLDSKSKKTYNLDEAFRKGLLVTVDKPLIEEFEQRAVVDSMAAPKQTRECSLEEAIKFELIDPEVAVVKDFQTGLFKTVANAIADKQLDMTKLVVFDSSSSKVKSLVVTFDQGVLVYLKEPQTFIQAIENNCLDIATGKFSVPQSDQVLTLKESFTLGFIDPDTALIKDSNKKKLIKLPEGFRKGLIDSEKGNVLDSSTSKLYSLSAALDSGLLATTNRSFTLIEAVVYGLYNPTTGCFNDPFVTTSIIDRRKITLSEAISENLIDPSSTVVKDTENGLIVPLLQSIDAGLVDAVAGKLQDKNDNKYIDLARALERGLILPAEERQAVEEKYKLCDDTLSKLLHWIGQVEDRIASQDVIHEVEEELRNQINIMKQVKDDLDQHAGDILSKSEVSALEKSGRNLKSRYEKSVDRTDKLLRRLLAAREELGKLRGELASFSGWLAQSRRVLEDKERSLSDLDRLGASADSTREFVSDVIAHQADLRFITMSAQKFVDEGKPLSTQDSPVRSEVSLVTQQYRDLLHRANNLADRLSWLRDAETRANHLLNEPIAGDPKTIEDQLINAKTLNNEFVANGRLIDNAKQCAGDLLRSLEGQISPSEMTKLEEPVKNLENKYNQLSSAIANRCQELDTALVQSQGVQDALDSIIDWLNQAENQFKNIQKPASLLKERLEEQLREHRVFQSDIDTHISSIDSIYMSANELIVSTSNARVAKKIEGKLNDVRNRFEKLFDRAQKRGVFLEETNQDLTVFNNQATKFEDWYNSVMEIIESKDMGKFPAEEYSNQMKKIAANRDDNRHMYEETIKIGKELLNKRDVTDTANVRDRVKLLENRWKELESLLEEKARLSKLRAEHFNSYESLRVQVNDWLTKTENRVSRLDIVAVHLETLKRQNEELKPIAKDYKDFAITIDKINDVGSMYDNILRGDRPESPSRRKVYSPIKRTTPTSGRLSSQDTRSPSPTKMSPGGSSGFSSRRSSQDGFHLEEMSPVQQQLSEINNRYSMLGVKINDRQSEIESIREEVRKQLDNLRSLSAFLDKVQRQLPKDSVPNTKDEADKLNKQIKQVLEEMYEKQSLLDSTKMQVTDLLKRKAGAIGADNLNDELEDVASHWKSLNDHLKTKIKFMENMKEFHDTHDSLASWLSAKERMLTVLGPISSDSRMVQSQVQQVQVLREEFRTQQPQLQHFIHIGDDVLGFLDVKSPDHTKINNKLTAVQQKWADILGKLEERADSLGAAADTSREFDAQLTRLRDALQGISDNLDDLPLDKDPEEQLRKVENLERQLEGQRPLLADLEANGAQLCDVLSDPASRADIQAKLASVGRQYNALQRKLDHKKAEIEGSLRDGRQFEESCAKTLGWLSEELGSLTEKFLISANKDVLEQQLSQHEPIYRDVLAREHEVIMLLNKGRDILIRSNKADTRSLQRDVDKISQNWEKLRKETVDRYTRLQTCKEHCRKYYKSLESFLPWLRQAEDKLETFRPSTFHRKHIEKQLKELQAFRNEVWKKSGDYESTKSLGDTFLSACDIDKDDVKNELADLKDRWDKLNNDLILKTQALEDQARKLTNFNENLRDLQHSLERCEDRLASHDALGGAARDPKLLDRIKALREETLKLKKPLQLVRQQANDLSNEAFESGFDAGYLVDDVDSLGDRIDELASKLDDRCSDLQSAATAVTQFNDQVKGISQDLSALESELDHMKPAGRDMKTVREQIDEVNRYLSKLNKATDDLTEAIHSGERLVDSGFAPDTAQTRQQVDNLKKQLGKLDDRAHNREKDLDNTLKKLEGFYLAQASILDDIQDASGELRKLKPVGSDIDQIRAQQKDFKKFREATVEPLGKNIDEINKIGQGLIQSAAPGVNTAALEKDLEKMNTLWNDLKARINDRERKLDIGLLQSGKFQEALDGLAKWLTDTEDLVANQKPPSADYKVVKAQLQEQKFLKKMLLDRQGSMSSLFSMGNDIAKEADPSERKAIEKQLKELIGRFDALSEGAQQRTMDLEQAMRVAKSYQDKLVPLQEWLDYSEKKIKDMEIVPTDEEKIQQRIREHGVLHNDILNKKPDFRELTEIASNLMSLVGEDEASGLADNLQAVTDRYGDLVEASENLGQLLTASRQGLRHLVLTYQDLAAWMDQMEQRLARYKVLAVHNDKLLEQMDDLTNLSEDIAGRQNDVDGTVDAGVELMRHISSDEALQLKDKLDSLQRRYNDLTTRAADLLKHAETMLPLVQKFHDNHNRLVEWMQGAESILQSADPHEGDIARLEIDLQELRPVLETINVLGPQLCQASPGEGASTIEGLVTRDNRRFDAIAEQIQRRAERIHLGKQRALEVTGDIDELLEWFREVDGQLRDAEKPSAEPDLIRIQLKEHKALNDDISSQKGRVRDVLSTAKKVLRESPPSEDTSIIREKMDDLRETMDTVSGLSSDRLGVLEQALPLAEHFHDTHNVLVAWLADMEDQVHMLTMPALRPDLIAQQQDRNEMFLQAINEHKPLVDKLNKTGEALIHLCNEDDGGKVQELLDSDNARYGELKQALRERQQALEQALQESSKFSDKLEGMLRALSNTADQVNHQEPISAHIPKIKDQIEDNDNLAGDLDKRKEAYAAVRRAADDVINKAGNRADPAIKDIKHKLDKLKNLWDDVQKATHDRGKSLEEALEAAKKFWKELHAIMVTLKDIEDSLASQEAPAVEPKAIQEQQVALQEIRQEIDQTKPDVEKVRSSGEKLMKLCGEPDKPEVKKHIEDLDNAWDNITALYAKREENLIDAMEKAMEFHETLQNLLEFLTKAEKKFGKLGPLGTDIDAVKKQIDQLKTFKAEVDPHMVKVEALNRQAQELTERTSSDQASAIKEPLTSVNKRWDDLLRGIVERQRQLENALLRLGQFQHALNELLVWIGKTDATLDELKPVAGDPQILEIELAKLKVLKAADRQRELEDALNDAQRFNAEIQDLLAWLGDVDSILTASKPVGGLPETASEQLERFMEIYNEIEDNKPKVETVLAQGQEYLKKAATPASNLQHNLRTLKQRWDHVTARANDKKIKLEIALKEATEFHESLQAFVDWLTNAEKILSNLQPVSRVLDTIRDQIEEHKIFQKDVSAHREIMLALDKKGTHLKYFSQKQDVILIKNLLISVQHRWERVASKSAERTRALDLGYKEAKEFHDAWSSLMNWLDDTEHSLDEFLAETIGNDPDKIKSRLAKHQEFQKALSGKQGSYDGVMKSGKQLKDKAPKTDEPTIKHMLTELKSKWNSVCHKSVERQRKLEEALLYSGQFKDAMAALVQWLRKAEKDLALDSPLHGDLDTVNHLVDVHRQFEKELEKRNDQMESVMRNGQELERSANRTDAIQIRAELNELTELWETVTGLTKAKSDRLRDALKDAERLHRSVNMILDWLAEAESKLRFAGNAPEDEAAAYEQLRALDSFRAQLGEKELEKDQTLELAHNILAKAHMDSINVIKNWIKIIQSRWEEVSQWALQRHQKLSQHVQSLRDMDESLEELIQWLLGLENTLVDLKREELPMEVPATERLIADHKELMENTQKRQGEVDRVCKAKQVKAVQGVKDSKKFVKGKGQIRGSQHDIHESTSDIYGSLGRKQSFKGSRNDLLAQKGRLALF</sequence>
<dbReference type="CDD" id="cd21189">
    <property type="entry name" value="CH_PLEC-like_rpt2"/>
    <property type="match status" value="1"/>
</dbReference>
<dbReference type="FunFam" id="1.20.58.60:FF:000038">
    <property type="entry name" value="Short stop, isoform N"/>
    <property type="match status" value="1"/>
</dbReference>
<reference evidence="6" key="2">
    <citation type="submission" date="2022-10" db="EMBL/GenBank/DDBJ databases">
        <authorList>
            <consortium name="ENA_rothamsted_submissions"/>
            <consortium name="culmorum"/>
            <person name="King R."/>
        </authorList>
    </citation>
    <scope>NUCLEOTIDE SEQUENCE</scope>
</reference>
<dbReference type="Gene3D" id="3.30.160.780">
    <property type="match status" value="1"/>
</dbReference>
<name>A0A9N9SHY4_PHACE</name>
<dbReference type="InterPro" id="IPR001101">
    <property type="entry name" value="Plectin_repeat"/>
</dbReference>
<dbReference type="GO" id="GO:0030056">
    <property type="term" value="C:hemidesmosome"/>
    <property type="evidence" value="ECO:0007669"/>
    <property type="project" value="TreeGrafter"/>
</dbReference>
<feature type="region of interest" description="Disordered" evidence="4">
    <location>
        <begin position="993"/>
        <end position="1013"/>
    </location>
</feature>
<dbReference type="SMART" id="SM00250">
    <property type="entry name" value="PLEC"/>
    <property type="match status" value="32"/>
</dbReference>
<dbReference type="GO" id="GO:0005882">
    <property type="term" value="C:intermediate filament"/>
    <property type="evidence" value="ECO:0007669"/>
    <property type="project" value="TreeGrafter"/>
</dbReference>
<feature type="compositionally biased region" description="Basic and acidic residues" evidence="4">
    <location>
        <begin position="1002"/>
        <end position="1013"/>
    </location>
</feature>
<dbReference type="GO" id="GO:0016020">
    <property type="term" value="C:membrane"/>
    <property type="evidence" value="ECO:0007669"/>
    <property type="project" value="TreeGrafter"/>
</dbReference>
<accession>A0A9N9SHY4</accession>
<feature type="region of interest" description="Disordered" evidence="4">
    <location>
        <begin position="6842"/>
        <end position="6862"/>
    </location>
</feature>
<feature type="coiled-coil region" evidence="3">
    <location>
        <begin position="5316"/>
        <end position="5417"/>
    </location>
</feature>
<dbReference type="GO" id="GO:0005737">
    <property type="term" value="C:cytoplasm"/>
    <property type="evidence" value="ECO:0007669"/>
    <property type="project" value="TreeGrafter"/>
</dbReference>
<dbReference type="FunFam" id="1.20.58.60:FF:000039">
    <property type="entry name" value="Short stop, isoform N"/>
    <property type="match status" value="1"/>
</dbReference>
<dbReference type="Pfam" id="PF00307">
    <property type="entry name" value="CH"/>
    <property type="match status" value="1"/>
</dbReference>
<feature type="coiled-coil region" evidence="3">
    <location>
        <begin position="365"/>
        <end position="439"/>
    </location>
</feature>
<dbReference type="InterPro" id="IPR018159">
    <property type="entry name" value="Spectrin/alpha-actinin"/>
</dbReference>